<dbReference type="InterPro" id="IPR036971">
    <property type="entry name" value="PDEase_catalytic_dom_sf"/>
</dbReference>
<feature type="compositionally biased region" description="Polar residues" evidence="5">
    <location>
        <begin position="313"/>
        <end position="329"/>
    </location>
</feature>
<feature type="transmembrane region" description="Helical" evidence="6">
    <location>
        <begin position="566"/>
        <end position="594"/>
    </location>
</feature>
<feature type="region of interest" description="Disordered" evidence="5">
    <location>
        <begin position="818"/>
        <end position="840"/>
    </location>
</feature>
<dbReference type="PROSITE" id="PS51845">
    <property type="entry name" value="PDEASE_I_2"/>
    <property type="match status" value="1"/>
</dbReference>
<feature type="region of interest" description="Disordered" evidence="5">
    <location>
        <begin position="1375"/>
        <end position="1428"/>
    </location>
</feature>
<feature type="compositionally biased region" description="Basic and acidic residues" evidence="5">
    <location>
        <begin position="332"/>
        <end position="344"/>
    </location>
</feature>
<evidence type="ECO:0000256" key="4">
    <source>
        <dbReference type="PIRSR" id="PIRSR623088-3"/>
    </source>
</evidence>
<feature type="binding site" evidence="4">
    <location>
        <position position="1082"/>
    </location>
    <ligand>
        <name>Zn(2+)</name>
        <dbReference type="ChEBI" id="CHEBI:29105"/>
        <label>1</label>
    </ligand>
</feature>
<evidence type="ECO:0000313" key="9">
    <source>
        <dbReference type="Proteomes" id="UP000320333"/>
    </source>
</evidence>
<dbReference type="InterPro" id="IPR002073">
    <property type="entry name" value="PDEase_catalytic_dom"/>
</dbReference>
<keyword evidence="1 4" id="KW-0479">Metal-binding</keyword>
<name>A0A507F8C7_9FUNG</name>
<dbReference type="InterPro" id="IPR003607">
    <property type="entry name" value="HD/PDEase_dom"/>
</dbReference>
<gene>
    <name evidence="8" type="ORF">CcCBS67573_g06106</name>
</gene>
<feature type="region of interest" description="Disordered" evidence="5">
    <location>
        <begin position="882"/>
        <end position="905"/>
    </location>
</feature>
<dbReference type="SUPFAM" id="SSF109604">
    <property type="entry name" value="HD-domain/PDEase-like"/>
    <property type="match status" value="1"/>
</dbReference>
<dbReference type="PRINTS" id="PR00387">
    <property type="entry name" value="PDIESTERASE1"/>
</dbReference>
<comment type="caution">
    <text evidence="8">The sequence shown here is derived from an EMBL/GenBank/DDBJ whole genome shotgun (WGS) entry which is preliminary data.</text>
</comment>
<dbReference type="InterPro" id="IPR023088">
    <property type="entry name" value="PDEase"/>
</dbReference>
<reference evidence="8 9" key="1">
    <citation type="journal article" date="2019" name="Sci. Rep.">
        <title>Comparative genomics of chytrid fungi reveal insights into the obligate biotrophic and pathogenic lifestyle of Synchytrium endobioticum.</title>
        <authorList>
            <person name="van de Vossenberg B.T.L.H."/>
            <person name="Warris S."/>
            <person name="Nguyen H.D.T."/>
            <person name="van Gent-Pelzer M.P.E."/>
            <person name="Joly D.L."/>
            <person name="van de Geest H.C."/>
            <person name="Bonants P.J.M."/>
            <person name="Smith D.S."/>
            <person name="Levesque C.A."/>
            <person name="van der Lee T.A.J."/>
        </authorList>
    </citation>
    <scope>NUCLEOTIDE SEQUENCE [LARGE SCALE GENOMIC DNA]</scope>
    <source>
        <strain evidence="8 9">CBS 675.73</strain>
    </source>
</reference>
<keyword evidence="6" id="KW-0812">Transmembrane</keyword>
<feature type="binding site" evidence="4">
    <location>
        <position position="1082"/>
    </location>
    <ligand>
        <name>Zn(2+)</name>
        <dbReference type="ChEBI" id="CHEBI:29105"/>
        <label>2</label>
    </ligand>
</feature>
<evidence type="ECO:0000256" key="6">
    <source>
        <dbReference type="SAM" id="Phobius"/>
    </source>
</evidence>
<feature type="compositionally biased region" description="Basic residues" evidence="5">
    <location>
        <begin position="298"/>
        <end position="307"/>
    </location>
</feature>
<evidence type="ECO:0000259" key="7">
    <source>
        <dbReference type="PROSITE" id="PS51845"/>
    </source>
</evidence>
<feature type="transmembrane region" description="Helical" evidence="6">
    <location>
        <begin position="498"/>
        <end position="518"/>
    </location>
</feature>
<feature type="compositionally biased region" description="Low complexity" evidence="5">
    <location>
        <begin position="784"/>
        <end position="798"/>
    </location>
</feature>
<feature type="domain" description="PDEase" evidence="7">
    <location>
        <begin position="957"/>
        <end position="1260"/>
    </location>
</feature>
<feature type="binding site" evidence="4">
    <location>
        <position position="1045"/>
    </location>
    <ligand>
        <name>Zn(2+)</name>
        <dbReference type="ChEBI" id="CHEBI:29105"/>
        <label>1</label>
    </ligand>
</feature>
<feature type="compositionally biased region" description="Low complexity" evidence="5">
    <location>
        <begin position="830"/>
        <end position="840"/>
    </location>
</feature>
<feature type="compositionally biased region" description="Polar residues" evidence="5">
    <location>
        <begin position="260"/>
        <end position="279"/>
    </location>
</feature>
<feature type="binding site" evidence="4">
    <location>
        <position position="1216"/>
    </location>
    <ligand>
        <name>Zn(2+)</name>
        <dbReference type="ChEBI" id="CHEBI:29105"/>
        <label>1</label>
    </ligand>
</feature>
<feature type="compositionally biased region" description="Polar residues" evidence="5">
    <location>
        <begin position="1391"/>
        <end position="1402"/>
    </location>
</feature>
<dbReference type="STRING" id="246404.A0A507F8C7"/>
<dbReference type="GO" id="GO:0004114">
    <property type="term" value="F:3',5'-cyclic-nucleotide phosphodiesterase activity"/>
    <property type="evidence" value="ECO:0007669"/>
    <property type="project" value="InterPro"/>
</dbReference>
<keyword evidence="2" id="KW-0378">Hydrolase</keyword>
<keyword evidence="6" id="KW-1133">Transmembrane helix</keyword>
<feature type="transmembrane region" description="Helical" evidence="6">
    <location>
        <begin position="615"/>
        <end position="635"/>
    </location>
</feature>
<feature type="region of interest" description="Disordered" evidence="5">
    <location>
        <begin position="750"/>
        <end position="798"/>
    </location>
</feature>
<feature type="region of interest" description="Disordered" evidence="5">
    <location>
        <begin position="47"/>
        <end position="79"/>
    </location>
</feature>
<dbReference type="GO" id="GO:0007165">
    <property type="term" value="P:signal transduction"/>
    <property type="evidence" value="ECO:0007669"/>
    <property type="project" value="InterPro"/>
</dbReference>
<evidence type="ECO:0000313" key="8">
    <source>
        <dbReference type="EMBL" id="TPX71636.1"/>
    </source>
</evidence>
<feature type="region of interest" description="Disordered" evidence="5">
    <location>
        <begin position="184"/>
        <end position="210"/>
    </location>
</feature>
<dbReference type="OrthoDB" id="2158570at2759"/>
<dbReference type="EMBL" id="QEAP01000245">
    <property type="protein sequence ID" value="TPX71636.1"/>
    <property type="molecule type" value="Genomic_DNA"/>
</dbReference>
<evidence type="ECO:0000256" key="2">
    <source>
        <dbReference type="ARBA" id="ARBA00022801"/>
    </source>
</evidence>
<sequence>MSKEGQSCPELPKDGQQSDPAFDIAALSSPILIIAVNDSEIIETKIDVPIRSDPPSPKNDTSTYPAKVIDDGNPATSHENLTANKRLQPASVSQRLPPIPSTAAAIATANMLASSSPNLFKKSVSFLNVGTAHPPLPVKKRAETVKRPDSLTIQPYARSSSQISRGGSNVKISTTNGSQIIASQSWAVSGNKSTGSSPPPSVRKIGSQASIAQPRIRASSALSLASINAEELALAHSQVVTSTAQNGHNASFSGEAATAASPSLSKKMSVVSGQTTSTMAEERSSDTVPATMVNVGNRSKKNSKKSLKASNSIRDSANKNVETNTTPTAGSDKPRQKVENHDTYQKSQENLKLQHLNEQFAIDYPGAIGGDNEGSINEEVFGVGVAAAIANAEALNGLASPSTLTFYDPEMESGYRDYFAIYYIAMWRKALALILGVGWGVFVYHMLIYPADSDFYISLSAIRTKAFPEGSWRSKQCLPGFVCVPCVSGHLCNVFNPILESVFFGGGFLVPTMALFIASYKLGPGSAFNVYTHSLAITYMVVLVSIPVSLRHYYIEPTITPYKTVLLYIFILFSASVLFRVRFIHLFTAFPVYIAAYATEAALTSIKHRSGDSTGFGIGIMLLVSSFLVILMGSYDFERNARAQYVQTRCVVQANEKLVSQLTSINTNFSDRIGELDTPLEKAIGLINIMRSDPKLSRHHMDGFGMLLALLNSNNLMAPDIENDPGRLARDEEEEAYLFSNLYRARPKTKQRLSQGVIEKSPSKQISSGEDRRQSRVISARIRAPSNASASNDSKSSAMSIPSLFLSSVSAKNSFSAASPDLEADDSDQTDSVTSSRSVVSWGLRRLSTKNRDSLTPDRKPKGFDNTAYIAMQDSKRNSLLPNQGSASLNVSPATVRRPSHGSNLSTAGSFSAQGVNNHNVSIIVDENHHKSSASLTVPKPTLGNPFMNDKTSESDTSLDFESMINLNTHLQMVSLLEKVDQWNWDIFDVHELSEHRALFTLSHYLFLRNNLYNKFQIHTDTFLQFAAEIEAGYHADVPYHNSVHGADVLHGVNYFRNACANAIEFTDMELLILFTAAMIHDFKNNNFLVNTSDQLALLYNDRSILENHHVSTAFRVLLQPECNFVAKLSKEEYKEFRDTIIELVLATDLQAQHFSILSMFKNKVSLTNSFDPVKVHEDRTLLFKMMIKCAGRVSSSSIFFVPLIPLIPQFPSKKDVSNPTKAWPLYEKWTGLVLEEFFTQGDAEKALGIPVSPYYDRDTIPLFEAFNMYVDISTPVEGIINNRAYWLLQVQKKNAAEAEATAAATAATTPVPLNGSTPNDMARSNRSVNVLNGSDAVAIAMPAVEKDAATNSQPEKREPVNWRSLKVMLRKDMKDKKHTSAAPMPLAGPGSTTSPVQSVGTSIGKMTPSSALGGSMTKLAKSPSGAP</sequence>
<keyword evidence="6" id="KW-0472">Membrane</keyword>
<feature type="transmembrane region" description="Helical" evidence="6">
    <location>
        <begin position="530"/>
        <end position="554"/>
    </location>
</feature>
<keyword evidence="9" id="KW-1185">Reference proteome</keyword>
<dbReference type="Gene3D" id="1.10.1300.10">
    <property type="entry name" value="3'5'-cyclic nucleotide phosphodiesterase, catalytic domain"/>
    <property type="match status" value="1"/>
</dbReference>
<dbReference type="GO" id="GO:0046872">
    <property type="term" value="F:metal ion binding"/>
    <property type="evidence" value="ECO:0007669"/>
    <property type="project" value="UniProtKB-KW"/>
</dbReference>
<feature type="compositionally biased region" description="Polar residues" evidence="5">
    <location>
        <begin position="882"/>
        <end position="893"/>
    </location>
</feature>
<feature type="binding site" evidence="4">
    <location>
        <position position="1081"/>
    </location>
    <ligand>
        <name>Zn(2+)</name>
        <dbReference type="ChEBI" id="CHEBI:29105"/>
        <label>1</label>
    </ligand>
</feature>
<evidence type="ECO:0000256" key="3">
    <source>
        <dbReference type="PIRSR" id="PIRSR623088-1"/>
    </source>
</evidence>
<dbReference type="CDD" id="cd00077">
    <property type="entry name" value="HDc"/>
    <property type="match status" value="1"/>
</dbReference>
<feature type="compositionally biased region" description="Polar residues" evidence="5">
    <location>
        <begin position="184"/>
        <end position="196"/>
    </location>
</feature>
<feature type="transmembrane region" description="Helical" evidence="6">
    <location>
        <begin position="430"/>
        <end position="449"/>
    </location>
</feature>
<dbReference type="Proteomes" id="UP000320333">
    <property type="component" value="Unassembled WGS sequence"/>
</dbReference>
<evidence type="ECO:0000256" key="1">
    <source>
        <dbReference type="ARBA" id="ARBA00022723"/>
    </source>
</evidence>
<dbReference type="PANTHER" id="PTHR11347">
    <property type="entry name" value="CYCLIC NUCLEOTIDE PHOSPHODIESTERASE"/>
    <property type="match status" value="1"/>
</dbReference>
<feature type="active site" description="Proton donor" evidence="3">
    <location>
        <position position="1041"/>
    </location>
</feature>
<accession>A0A507F8C7</accession>
<dbReference type="Pfam" id="PF00233">
    <property type="entry name" value="PDEase_I"/>
    <property type="match status" value="2"/>
</dbReference>
<feature type="region of interest" description="Disordered" evidence="5">
    <location>
        <begin position="1"/>
        <end position="22"/>
    </location>
</feature>
<protein>
    <recommendedName>
        <fullName evidence="7">PDEase domain-containing protein</fullName>
    </recommendedName>
</protein>
<evidence type="ECO:0000256" key="5">
    <source>
        <dbReference type="SAM" id="MobiDB-lite"/>
    </source>
</evidence>
<feature type="region of interest" description="Disordered" evidence="5">
    <location>
        <begin position="253"/>
        <end position="346"/>
    </location>
</feature>
<proteinExistence type="predicted"/>
<organism evidence="8 9">
    <name type="scientific">Chytriomyces confervae</name>
    <dbReference type="NCBI Taxonomy" id="246404"/>
    <lineage>
        <taxon>Eukaryota</taxon>
        <taxon>Fungi</taxon>
        <taxon>Fungi incertae sedis</taxon>
        <taxon>Chytridiomycota</taxon>
        <taxon>Chytridiomycota incertae sedis</taxon>
        <taxon>Chytridiomycetes</taxon>
        <taxon>Chytridiales</taxon>
        <taxon>Chytriomycetaceae</taxon>
        <taxon>Chytriomyces</taxon>
    </lineage>
</organism>